<dbReference type="SUPFAM" id="SSF55797">
    <property type="entry name" value="PR-1-like"/>
    <property type="match status" value="1"/>
</dbReference>
<dbReference type="Gene3D" id="3.40.33.10">
    <property type="entry name" value="CAP"/>
    <property type="match status" value="1"/>
</dbReference>
<protein>
    <submittedName>
        <fullName evidence="2">CAP domain-containing protein</fullName>
    </submittedName>
</protein>
<dbReference type="CDD" id="cd05379">
    <property type="entry name" value="CAP_bacterial"/>
    <property type="match status" value="1"/>
</dbReference>
<feature type="domain" description="SCP" evidence="1">
    <location>
        <begin position="9"/>
        <end position="124"/>
    </location>
</feature>
<reference evidence="2 3" key="1">
    <citation type="submission" date="2018-03" db="EMBL/GenBank/DDBJ databases">
        <title>The ancient ancestry and fast evolution of plastids.</title>
        <authorList>
            <person name="Moore K.R."/>
            <person name="Magnabosco C."/>
            <person name="Momper L."/>
            <person name="Gold D.A."/>
            <person name="Bosak T."/>
            <person name="Fournier G.P."/>
        </authorList>
    </citation>
    <scope>NUCLEOTIDE SEQUENCE [LARGE SCALE GENOMIC DNA]</scope>
    <source>
        <strain evidence="2 3">CCALA 037</strain>
    </source>
</reference>
<dbReference type="OrthoDB" id="68195at2"/>
<dbReference type="AlphaFoldDB" id="A0A2T1GDX1"/>
<name>A0A2T1GDX1_9CYAN</name>
<dbReference type="PANTHER" id="PTHR31157:SF1">
    <property type="entry name" value="SCP DOMAIN-CONTAINING PROTEIN"/>
    <property type="match status" value="1"/>
</dbReference>
<evidence type="ECO:0000313" key="3">
    <source>
        <dbReference type="Proteomes" id="UP000238937"/>
    </source>
</evidence>
<evidence type="ECO:0000313" key="2">
    <source>
        <dbReference type="EMBL" id="PSB55712.1"/>
    </source>
</evidence>
<proteinExistence type="predicted"/>
<dbReference type="EMBL" id="PVWO01000169">
    <property type="protein sequence ID" value="PSB55712.1"/>
    <property type="molecule type" value="Genomic_DNA"/>
</dbReference>
<keyword evidence="3" id="KW-1185">Reference proteome</keyword>
<dbReference type="PANTHER" id="PTHR31157">
    <property type="entry name" value="SCP DOMAIN-CONTAINING PROTEIN"/>
    <property type="match status" value="1"/>
</dbReference>
<accession>A0A2T1GDX1</accession>
<dbReference type="InterPro" id="IPR035940">
    <property type="entry name" value="CAP_sf"/>
</dbReference>
<organism evidence="2 3">
    <name type="scientific">Chamaesiphon polymorphus CCALA 037</name>
    <dbReference type="NCBI Taxonomy" id="2107692"/>
    <lineage>
        <taxon>Bacteria</taxon>
        <taxon>Bacillati</taxon>
        <taxon>Cyanobacteriota</taxon>
        <taxon>Cyanophyceae</taxon>
        <taxon>Gomontiellales</taxon>
        <taxon>Chamaesiphonaceae</taxon>
        <taxon>Chamaesiphon</taxon>
    </lineage>
</organism>
<sequence>MNSIELATYNLVNKYRQSRNLPPLVADPDISAQAKAHSEQMARSGNMSHDGFNERVASVAKTIVYRNAAENVAYNMGYGQPDLVAVQGWIESPGHKKNMTGQFDLTGIGVARGAKGEYYFTQIFIRKAFYVKDAD</sequence>
<dbReference type="InterPro" id="IPR014044">
    <property type="entry name" value="CAP_dom"/>
</dbReference>
<evidence type="ECO:0000259" key="1">
    <source>
        <dbReference type="Pfam" id="PF00188"/>
    </source>
</evidence>
<dbReference type="Pfam" id="PF00188">
    <property type="entry name" value="CAP"/>
    <property type="match status" value="1"/>
</dbReference>
<gene>
    <name evidence="2" type="ORF">C7B77_14155</name>
</gene>
<comment type="caution">
    <text evidence="2">The sequence shown here is derived from an EMBL/GenBank/DDBJ whole genome shotgun (WGS) entry which is preliminary data.</text>
</comment>
<dbReference type="Proteomes" id="UP000238937">
    <property type="component" value="Unassembled WGS sequence"/>
</dbReference>